<proteinExistence type="inferred from homology"/>
<keyword evidence="8" id="KW-0142">cGMP-binding</keyword>
<dbReference type="PROSITE" id="PS50042">
    <property type="entry name" value="CNMP_BINDING_3"/>
    <property type="match status" value="1"/>
</dbReference>
<dbReference type="GO" id="GO:0030553">
    <property type="term" value="F:cGMP binding"/>
    <property type="evidence" value="ECO:0007669"/>
    <property type="project" value="UniProtKB-KW"/>
</dbReference>
<evidence type="ECO:0000256" key="10">
    <source>
        <dbReference type="SAM" id="MobiDB-lite"/>
    </source>
</evidence>
<evidence type="ECO:0000313" key="14">
    <source>
        <dbReference type="Proteomes" id="UP000718593"/>
    </source>
</evidence>
<evidence type="ECO:0000259" key="11">
    <source>
        <dbReference type="PROSITE" id="PS50011"/>
    </source>
</evidence>
<keyword evidence="6 13" id="KW-0418">Kinase</keyword>
<dbReference type="EMBL" id="JABZMI010000031">
    <property type="protein sequence ID" value="MBF1164020.1"/>
    <property type="molecule type" value="Genomic_DNA"/>
</dbReference>
<dbReference type="GO" id="GO:0005524">
    <property type="term" value="F:ATP binding"/>
    <property type="evidence" value="ECO:0007669"/>
    <property type="project" value="UniProtKB-UniRule"/>
</dbReference>
<dbReference type="InterPro" id="IPR014710">
    <property type="entry name" value="RmlC-like_jellyroll"/>
</dbReference>
<dbReference type="EC" id="2.7.11.1" evidence="2"/>
<dbReference type="Proteomes" id="UP000718593">
    <property type="component" value="Unassembled WGS sequence"/>
</dbReference>
<evidence type="ECO:0000313" key="13">
    <source>
        <dbReference type="EMBL" id="MBF1164020.1"/>
    </source>
</evidence>
<evidence type="ECO:0000256" key="6">
    <source>
        <dbReference type="ARBA" id="ARBA00022777"/>
    </source>
</evidence>
<dbReference type="InterPro" id="IPR050660">
    <property type="entry name" value="NEK_Ser/Thr_kinase"/>
</dbReference>
<comment type="caution">
    <text evidence="13">The sequence shown here is derived from an EMBL/GenBank/DDBJ whole genome shotgun (WGS) entry which is preliminary data.</text>
</comment>
<evidence type="ECO:0000256" key="8">
    <source>
        <dbReference type="ARBA" id="ARBA00022992"/>
    </source>
</evidence>
<dbReference type="CDD" id="cd14014">
    <property type="entry name" value="STKc_PknB_like"/>
    <property type="match status" value="1"/>
</dbReference>
<evidence type="ECO:0000256" key="9">
    <source>
        <dbReference type="PROSITE-ProRule" id="PRU10141"/>
    </source>
</evidence>
<reference evidence="13" key="1">
    <citation type="submission" date="2020-04" db="EMBL/GenBank/DDBJ databases">
        <title>Deep metagenomics examines the oral microbiome during advanced dental caries in children, revealing novel taxa and co-occurrences with host molecules.</title>
        <authorList>
            <person name="Baker J.L."/>
            <person name="Morton J.T."/>
            <person name="Dinis M."/>
            <person name="Alvarez R."/>
            <person name="Tran N.C."/>
            <person name="Knight R."/>
            <person name="Edlund A."/>
        </authorList>
    </citation>
    <scope>NUCLEOTIDE SEQUENCE</scope>
    <source>
        <strain evidence="13">JCVI_32_bin.24</strain>
    </source>
</reference>
<feature type="domain" description="Protein kinase" evidence="11">
    <location>
        <begin position="7"/>
        <end position="276"/>
    </location>
</feature>
<protein>
    <recommendedName>
        <fullName evidence="2">non-specific serine/threonine protein kinase</fullName>
        <ecNumber evidence="2">2.7.11.1</ecNumber>
    </recommendedName>
</protein>
<name>A0A930BUK2_9RHOO</name>
<keyword evidence="3" id="KW-0140">cGMP</keyword>
<comment type="similarity">
    <text evidence="1">Belongs to the protein kinase superfamily. NEK Ser/Thr protein kinase family. NIMA subfamily.</text>
</comment>
<sequence length="455" mass="50780">METIGKYRVIRELGKGATATVYLCDDPDSGRQVAVKVIQFGKDGGAMSRRMRKLFQNEGMVAKRLNHPNIVQVYEAVVEQDFAYLAMEYVKGFSLEDHTRIDKLLPMHRVIGIIFKCCMALDAAYRQGIIHRDIKPANIMVAADDEAKIADFGLALNMNKDLDRDSTFIMGVGSPAYMSPEQIKNYPLNQKTDLYSLGVVLFQLLTGRLPFRANNQATLIYRIVNTEAPSVTSLRPDLPEGLNAILKRALEKDLYNRYRNGAEMAKDLSAVRYQLVDEDSTVEDTRHFETLRKLEFFTEFENIEIWEVLRVAVWREVSPNVALIREGERSKFFGVIVSGSVEVSIEGKALCRLGPSEPVGEVAFLHPTSDLRCSTAVTLEPTLFLEINAAALALSSEELMERMRNVLLSRMIKRMREVNRIAAAQGLPAVQSLSASQVGGSNKPGGGLDLELAPM</sequence>
<dbReference type="SMART" id="SM00220">
    <property type="entry name" value="S_TKc"/>
    <property type="match status" value="1"/>
</dbReference>
<keyword evidence="5 9" id="KW-0547">Nucleotide-binding</keyword>
<feature type="binding site" evidence="9">
    <location>
        <position position="36"/>
    </location>
    <ligand>
        <name>ATP</name>
        <dbReference type="ChEBI" id="CHEBI:30616"/>
    </ligand>
</feature>
<feature type="domain" description="Cyclic nucleotide-binding" evidence="12">
    <location>
        <begin position="296"/>
        <end position="388"/>
    </location>
</feature>
<dbReference type="InterPro" id="IPR008271">
    <property type="entry name" value="Ser/Thr_kinase_AS"/>
</dbReference>
<keyword evidence="4" id="KW-0808">Transferase</keyword>
<dbReference type="PROSITE" id="PS00107">
    <property type="entry name" value="PROTEIN_KINASE_ATP"/>
    <property type="match status" value="1"/>
</dbReference>
<dbReference type="InterPro" id="IPR000719">
    <property type="entry name" value="Prot_kinase_dom"/>
</dbReference>
<dbReference type="GO" id="GO:0004674">
    <property type="term" value="F:protein serine/threonine kinase activity"/>
    <property type="evidence" value="ECO:0007669"/>
    <property type="project" value="UniProtKB-EC"/>
</dbReference>
<feature type="region of interest" description="Disordered" evidence="10">
    <location>
        <begin position="435"/>
        <end position="455"/>
    </location>
</feature>
<accession>A0A930BUK2</accession>
<dbReference type="Gene3D" id="1.10.510.10">
    <property type="entry name" value="Transferase(Phosphotransferase) domain 1"/>
    <property type="match status" value="1"/>
</dbReference>
<dbReference type="InterPro" id="IPR011009">
    <property type="entry name" value="Kinase-like_dom_sf"/>
</dbReference>
<evidence type="ECO:0000256" key="2">
    <source>
        <dbReference type="ARBA" id="ARBA00012513"/>
    </source>
</evidence>
<dbReference type="Pfam" id="PF00069">
    <property type="entry name" value="Pkinase"/>
    <property type="match status" value="1"/>
</dbReference>
<evidence type="ECO:0000256" key="3">
    <source>
        <dbReference type="ARBA" id="ARBA00022535"/>
    </source>
</evidence>
<evidence type="ECO:0000256" key="1">
    <source>
        <dbReference type="ARBA" id="ARBA00010886"/>
    </source>
</evidence>
<dbReference type="PROSITE" id="PS00108">
    <property type="entry name" value="PROTEIN_KINASE_ST"/>
    <property type="match status" value="1"/>
</dbReference>
<dbReference type="InterPro" id="IPR018490">
    <property type="entry name" value="cNMP-bd_dom_sf"/>
</dbReference>
<dbReference type="Gene3D" id="3.30.200.20">
    <property type="entry name" value="Phosphorylase Kinase, domain 1"/>
    <property type="match status" value="1"/>
</dbReference>
<dbReference type="PROSITE" id="PS50011">
    <property type="entry name" value="PROTEIN_KINASE_DOM"/>
    <property type="match status" value="1"/>
</dbReference>
<dbReference type="PANTHER" id="PTHR43671">
    <property type="entry name" value="SERINE/THREONINE-PROTEIN KINASE NEK"/>
    <property type="match status" value="1"/>
</dbReference>
<dbReference type="CDD" id="cd00038">
    <property type="entry name" value="CAP_ED"/>
    <property type="match status" value="1"/>
</dbReference>
<dbReference type="SUPFAM" id="SSF51206">
    <property type="entry name" value="cAMP-binding domain-like"/>
    <property type="match status" value="1"/>
</dbReference>
<dbReference type="PANTHER" id="PTHR43671:SF13">
    <property type="entry name" value="SERINE_THREONINE-PROTEIN KINASE NEK2"/>
    <property type="match status" value="1"/>
</dbReference>
<dbReference type="InterPro" id="IPR017441">
    <property type="entry name" value="Protein_kinase_ATP_BS"/>
</dbReference>
<dbReference type="InterPro" id="IPR000595">
    <property type="entry name" value="cNMP-bd_dom"/>
</dbReference>
<organism evidence="13 14">
    <name type="scientific">Dechloromonas agitata</name>
    <dbReference type="NCBI Taxonomy" id="73030"/>
    <lineage>
        <taxon>Bacteria</taxon>
        <taxon>Pseudomonadati</taxon>
        <taxon>Pseudomonadota</taxon>
        <taxon>Betaproteobacteria</taxon>
        <taxon>Rhodocyclales</taxon>
        <taxon>Azonexaceae</taxon>
        <taxon>Dechloromonas</taxon>
    </lineage>
</organism>
<dbReference type="Pfam" id="PF00027">
    <property type="entry name" value="cNMP_binding"/>
    <property type="match status" value="1"/>
</dbReference>
<dbReference type="Gene3D" id="2.60.120.10">
    <property type="entry name" value="Jelly Rolls"/>
    <property type="match status" value="1"/>
</dbReference>
<keyword evidence="7 9" id="KW-0067">ATP-binding</keyword>
<evidence type="ECO:0000259" key="12">
    <source>
        <dbReference type="PROSITE" id="PS50042"/>
    </source>
</evidence>
<dbReference type="SMART" id="SM00100">
    <property type="entry name" value="cNMP"/>
    <property type="match status" value="1"/>
</dbReference>
<dbReference type="SUPFAM" id="SSF56112">
    <property type="entry name" value="Protein kinase-like (PK-like)"/>
    <property type="match status" value="1"/>
</dbReference>
<evidence type="ECO:0000256" key="4">
    <source>
        <dbReference type="ARBA" id="ARBA00022679"/>
    </source>
</evidence>
<evidence type="ECO:0000256" key="7">
    <source>
        <dbReference type="ARBA" id="ARBA00022840"/>
    </source>
</evidence>
<dbReference type="AlphaFoldDB" id="A0A930BUK2"/>
<gene>
    <name evidence="13" type="ORF">HXL68_03160</name>
</gene>
<evidence type="ECO:0000256" key="5">
    <source>
        <dbReference type="ARBA" id="ARBA00022741"/>
    </source>
</evidence>